<dbReference type="Proteomes" id="UP000494256">
    <property type="component" value="Unassembled WGS sequence"/>
</dbReference>
<evidence type="ECO:0000313" key="3">
    <source>
        <dbReference type="EMBL" id="CAB3229611.1"/>
    </source>
</evidence>
<accession>A0A8S0Z9Z2</accession>
<evidence type="ECO:0000313" key="4">
    <source>
        <dbReference type="Proteomes" id="UP000494256"/>
    </source>
</evidence>
<organism evidence="3 4">
    <name type="scientific">Arctia plantaginis</name>
    <name type="common">Wood tiger moth</name>
    <name type="synonym">Phalaena plantaginis</name>
    <dbReference type="NCBI Taxonomy" id="874455"/>
    <lineage>
        <taxon>Eukaryota</taxon>
        <taxon>Metazoa</taxon>
        <taxon>Ecdysozoa</taxon>
        <taxon>Arthropoda</taxon>
        <taxon>Hexapoda</taxon>
        <taxon>Insecta</taxon>
        <taxon>Pterygota</taxon>
        <taxon>Neoptera</taxon>
        <taxon>Endopterygota</taxon>
        <taxon>Lepidoptera</taxon>
        <taxon>Glossata</taxon>
        <taxon>Ditrysia</taxon>
        <taxon>Noctuoidea</taxon>
        <taxon>Erebidae</taxon>
        <taxon>Arctiinae</taxon>
        <taxon>Arctia</taxon>
    </lineage>
</organism>
<reference evidence="3 4" key="1">
    <citation type="submission" date="2020-04" db="EMBL/GenBank/DDBJ databases">
        <authorList>
            <person name="Wallbank WR R."/>
            <person name="Pardo Diaz C."/>
            <person name="Kozak K."/>
            <person name="Martin S."/>
            <person name="Jiggins C."/>
            <person name="Moest M."/>
            <person name="Warren A I."/>
            <person name="Byers J.R.P. K."/>
            <person name="Montejo-Kovacevich G."/>
            <person name="Yen C E."/>
        </authorList>
    </citation>
    <scope>NUCLEOTIDE SEQUENCE [LARGE SCALE GENOMIC DNA]</scope>
</reference>
<sequence>MGLKWLVIVALLVCETISSNYLETDDDDGTPDMTEGSGDSDVPDDPPFPFPEHPKGRILDPRITICYRSRHGFDPNITAEQLNAEPALAICNKSVSK</sequence>
<dbReference type="OrthoDB" id="10019596at2759"/>
<feature type="region of interest" description="Disordered" evidence="1">
    <location>
        <begin position="21"/>
        <end position="57"/>
    </location>
</feature>
<protein>
    <recommendedName>
        <fullName evidence="5">Secreted protein</fullName>
    </recommendedName>
</protein>
<dbReference type="EMBL" id="CADEBD010000286">
    <property type="protein sequence ID" value="CAB3229611.1"/>
    <property type="molecule type" value="Genomic_DNA"/>
</dbReference>
<proteinExistence type="predicted"/>
<comment type="caution">
    <text evidence="3">The sequence shown here is derived from an EMBL/GenBank/DDBJ whole genome shotgun (WGS) entry which is preliminary data.</text>
</comment>
<name>A0A8S0Z9Z2_ARCPL</name>
<evidence type="ECO:0000256" key="2">
    <source>
        <dbReference type="SAM" id="SignalP"/>
    </source>
</evidence>
<evidence type="ECO:0000256" key="1">
    <source>
        <dbReference type="SAM" id="MobiDB-lite"/>
    </source>
</evidence>
<gene>
    <name evidence="3" type="ORF">APLA_LOCUS4200</name>
</gene>
<feature type="signal peptide" evidence="2">
    <location>
        <begin position="1"/>
        <end position="18"/>
    </location>
</feature>
<evidence type="ECO:0008006" key="5">
    <source>
        <dbReference type="Google" id="ProtNLM"/>
    </source>
</evidence>
<feature type="chain" id="PRO_5035929746" description="Secreted protein" evidence="2">
    <location>
        <begin position="19"/>
        <end position="97"/>
    </location>
</feature>
<keyword evidence="2" id="KW-0732">Signal</keyword>
<dbReference type="AlphaFoldDB" id="A0A8S0Z9Z2"/>